<dbReference type="EMBL" id="BMDG01000002">
    <property type="protein sequence ID" value="GGI05634.1"/>
    <property type="molecule type" value="Genomic_DNA"/>
</dbReference>
<organism evidence="3 4">
    <name type="scientific">Isoptericola cucumis</name>
    <dbReference type="NCBI Taxonomy" id="1776856"/>
    <lineage>
        <taxon>Bacteria</taxon>
        <taxon>Bacillati</taxon>
        <taxon>Actinomycetota</taxon>
        <taxon>Actinomycetes</taxon>
        <taxon>Micrococcales</taxon>
        <taxon>Promicromonosporaceae</taxon>
        <taxon>Isoptericola</taxon>
    </lineage>
</organism>
<keyword evidence="2" id="KW-0732">Signal</keyword>
<evidence type="ECO:0008006" key="5">
    <source>
        <dbReference type="Google" id="ProtNLM"/>
    </source>
</evidence>
<keyword evidence="1" id="KW-0812">Transmembrane</keyword>
<sequence>MIRRLVAFVGALATLMVIPTAAAIADTDDFTYSPDEYSMTVSVTTATVGVPFAVNLSGPAGNASFTLEIPGVDDDAIEVAGAQTAVTTDGAASFSVTLPEEGTYTLTGTDAEGQVVGSASVTAVAAGSDGGGVGSVTDDGTVGVSAEDGSDGGILAVTGASSAPYLLAAAGLLVAGLVALLAARARSRRAARSEPGRSGSSL</sequence>
<feature type="transmembrane region" description="Helical" evidence="1">
    <location>
        <begin position="165"/>
        <end position="183"/>
    </location>
</feature>
<dbReference type="Proteomes" id="UP000632535">
    <property type="component" value="Unassembled WGS sequence"/>
</dbReference>
<keyword evidence="1" id="KW-0472">Membrane</keyword>
<comment type="caution">
    <text evidence="3">The sequence shown here is derived from an EMBL/GenBank/DDBJ whole genome shotgun (WGS) entry which is preliminary data.</text>
</comment>
<evidence type="ECO:0000256" key="1">
    <source>
        <dbReference type="SAM" id="Phobius"/>
    </source>
</evidence>
<accession>A0ABQ2B5H6</accession>
<name>A0ABQ2B5H6_9MICO</name>
<proteinExistence type="predicted"/>
<evidence type="ECO:0000256" key="2">
    <source>
        <dbReference type="SAM" id="SignalP"/>
    </source>
</evidence>
<protein>
    <recommendedName>
        <fullName evidence="5">LPXTG-motif cell wall anchor domain protein</fullName>
    </recommendedName>
</protein>
<reference evidence="4" key="1">
    <citation type="journal article" date="2019" name="Int. J. Syst. Evol. Microbiol.">
        <title>The Global Catalogue of Microorganisms (GCM) 10K type strain sequencing project: providing services to taxonomists for standard genome sequencing and annotation.</title>
        <authorList>
            <consortium name="The Broad Institute Genomics Platform"/>
            <consortium name="The Broad Institute Genome Sequencing Center for Infectious Disease"/>
            <person name="Wu L."/>
            <person name="Ma J."/>
        </authorList>
    </citation>
    <scope>NUCLEOTIDE SEQUENCE [LARGE SCALE GENOMIC DNA]</scope>
    <source>
        <strain evidence="4">CCM 8653</strain>
    </source>
</reference>
<evidence type="ECO:0000313" key="3">
    <source>
        <dbReference type="EMBL" id="GGI05634.1"/>
    </source>
</evidence>
<keyword evidence="1" id="KW-1133">Transmembrane helix</keyword>
<evidence type="ECO:0000313" key="4">
    <source>
        <dbReference type="Proteomes" id="UP000632535"/>
    </source>
</evidence>
<gene>
    <name evidence="3" type="ORF">GCM10007368_07150</name>
</gene>
<feature type="chain" id="PRO_5045400019" description="LPXTG-motif cell wall anchor domain protein" evidence="2">
    <location>
        <begin position="23"/>
        <end position="202"/>
    </location>
</feature>
<feature type="signal peptide" evidence="2">
    <location>
        <begin position="1"/>
        <end position="22"/>
    </location>
</feature>
<keyword evidence="4" id="KW-1185">Reference proteome</keyword>